<evidence type="ECO:0000313" key="2">
    <source>
        <dbReference type="Proteomes" id="UP001431783"/>
    </source>
</evidence>
<name>A0AAW1UG18_9CUCU</name>
<dbReference type="Proteomes" id="UP001431783">
    <property type="component" value="Unassembled WGS sequence"/>
</dbReference>
<sequence length="226" mass="26078">MKVPQSTFRETNKIKAKDISELGNKHNSKCVFASTEDYLKLRDENKINGWICGTCSQHAGESVSSQHDMVNIDVESITQKHFIDFKQDIVREIRAYFLYDKNNIKTNRCDGRSPTKSSVYEKGGETNCVISNPTDGLFPDDHFFNYKSKQKKITLFVAVFAKLRHHCLYHPISSFYWVTLWYVSGCETMLYSEVLHQGLENSTTELTTLAGYHGLWTSKVRYHLLL</sequence>
<keyword evidence="2" id="KW-1185">Reference proteome</keyword>
<comment type="caution">
    <text evidence="1">The sequence shown here is derived from an EMBL/GenBank/DDBJ whole genome shotgun (WGS) entry which is preliminary data.</text>
</comment>
<dbReference type="EMBL" id="JARQZJ010000057">
    <property type="protein sequence ID" value="KAK9878746.1"/>
    <property type="molecule type" value="Genomic_DNA"/>
</dbReference>
<protein>
    <submittedName>
        <fullName evidence="1">Uncharacterized protein</fullName>
    </submittedName>
</protein>
<accession>A0AAW1UG18</accession>
<proteinExistence type="predicted"/>
<organism evidence="1 2">
    <name type="scientific">Henosepilachna vigintioctopunctata</name>
    <dbReference type="NCBI Taxonomy" id="420089"/>
    <lineage>
        <taxon>Eukaryota</taxon>
        <taxon>Metazoa</taxon>
        <taxon>Ecdysozoa</taxon>
        <taxon>Arthropoda</taxon>
        <taxon>Hexapoda</taxon>
        <taxon>Insecta</taxon>
        <taxon>Pterygota</taxon>
        <taxon>Neoptera</taxon>
        <taxon>Endopterygota</taxon>
        <taxon>Coleoptera</taxon>
        <taxon>Polyphaga</taxon>
        <taxon>Cucujiformia</taxon>
        <taxon>Coccinelloidea</taxon>
        <taxon>Coccinellidae</taxon>
        <taxon>Epilachninae</taxon>
        <taxon>Epilachnini</taxon>
        <taxon>Henosepilachna</taxon>
    </lineage>
</organism>
<reference evidence="1 2" key="1">
    <citation type="submission" date="2023-03" db="EMBL/GenBank/DDBJ databases">
        <title>Genome insight into feeding habits of ladybird beetles.</title>
        <authorList>
            <person name="Li H.-S."/>
            <person name="Huang Y.-H."/>
            <person name="Pang H."/>
        </authorList>
    </citation>
    <scope>NUCLEOTIDE SEQUENCE [LARGE SCALE GENOMIC DNA]</scope>
    <source>
        <strain evidence="1">SYSU_2023b</strain>
        <tissue evidence="1">Whole body</tissue>
    </source>
</reference>
<gene>
    <name evidence="1" type="ORF">WA026_023677</name>
</gene>
<dbReference type="AlphaFoldDB" id="A0AAW1UG18"/>
<evidence type="ECO:0000313" key="1">
    <source>
        <dbReference type="EMBL" id="KAK9878746.1"/>
    </source>
</evidence>